<dbReference type="Proteomes" id="UP000030653">
    <property type="component" value="Unassembled WGS sequence"/>
</dbReference>
<name>M5GB48_DACPD</name>
<evidence type="ECO:0000313" key="2">
    <source>
        <dbReference type="EMBL" id="EJU06154.1"/>
    </source>
</evidence>
<dbReference type="AlphaFoldDB" id="M5GB48"/>
<dbReference type="GeneID" id="63686572"/>
<feature type="region of interest" description="Disordered" evidence="1">
    <location>
        <begin position="1"/>
        <end position="23"/>
    </location>
</feature>
<accession>M5GB48</accession>
<protein>
    <submittedName>
        <fullName evidence="2">Uncharacterized protein</fullName>
    </submittedName>
</protein>
<dbReference type="HOGENOM" id="CLU_3129710_0_0_1"/>
<evidence type="ECO:0000256" key="1">
    <source>
        <dbReference type="SAM" id="MobiDB-lite"/>
    </source>
</evidence>
<evidence type="ECO:0000313" key="3">
    <source>
        <dbReference type="Proteomes" id="UP000030653"/>
    </source>
</evidence>
<keyword evidence="3" id="KW-1185">Reference proteome</keyword>
<organism evidence="2 3">
    <name type="scientific">Dacryopinax primogenitus (strain DJM 731)</name>
    <name type="common">Brown rot fungus</name>
    <dbReference type="NCBI Taxonomy" id="1858805"/>
    <lineage>
        <taxon>Eukaryota</taxon>
        <taxon>Fungi</taxon>
        <taxon>Dikarya</taxon>
        <taxon>Basidiomycota</taxon>
        <taxon>Agaricomycotina</taxon>
        <taxon>Dacrymycetes</taxon>
        <taxon>Dacrymycetales</taxon>
        <taxon>Dacrymycetaceae</taxon>
        <taxon>Dacryopinax</taxon>
    </lineage>
</organism>
<gene>
    <name evidence="2" type="ORF">DACRYDRAFT_19437</name>
</gene>
<sequence length="50" mass="5441">MGHLGTVRRAEAGHTGLPGSYTPYSSPTLGYKEEMYPIALGNVTCTVWNR</sequence>
<dbReference type="RefSeq" id="XP_040633048.1">
    <property type="nucleotide sequence ID" value="XM_040771510.1"/>
</dbReference>
<dbReference type="EMBL" id="JH795855">
    <property type="protein sequence ID" value="EJU06154.1"/>
    <property type="molecule type" value="Genomic_DNA"/>
</dbReference>
<proteinExistence type="predicted"/>
<feature type="non-terminal residue" evidence="2">
    <location>
        <position position="50"/>
    </location>
</feature>
<reference evidence="2 3" key="1">
    <citation type="journal article" date="2012" name="Science">
        <title>The Paleozoic origin of enzymatic lignin decomposition reconstructed from 31 fungal genomes.</title>
        <authorList>
            <person name="Floudas D."/>
            <person name="Binder M."/>
            <person name="Riley R."/>
            <person name="Barry K."/>
            <person name="Blanchette R.A."/>
            <person name="Henrissat B."/>
            <person name="Martinez A.T."/>
            <person name="Otillar R."/>
            <person name="Spatafora J.W."/>
            <person name="Yadav J.S."/>
            <person name="Aerts A."/>
            <person name="Benoit I."/>
            <person name="Boyd A."/>
            <person name="Carlson A."/>
            <person name="Copeland A."/>
            <person name="Coutinho P.M."/>
            <person name="de Vries R.P."/>
            <person name="Ferreira P."/>
            <person name="Findley K."/>
            <person name="Foster B."/>
            <person name="Gaskell J."/>
            <person name="Glotzer D."/>
            <person name="Gorecki P."/>
            <person name="Heitman J."/>
            <person name="Hesse C."/>
            <person name="Hori C."/>
            <person name="Igarashi K."/>
            <person name="Jurgens J.A."/>
            <person name="Kallen N."/>
            <person name="Kersten P."/>
            <person name="Kohler A."/>
            <person name="Kuees U."/>
            <person name="Kumar T.K.A."/>
            <person name="Kuo A."/>
            <person name="LaButti K."/>
            <person name="Larrondo L.F."/>
            <person name="Lindquist E."/>
            <person name="Ling A."/>
            <person name="Lombard V."/>
            <person name="Lucas S."/>
            <person name="Lundell T."/>
            <person name="Martin R."/>
            <person name="McLaughlin D.J."/>
            <person name="Morgenstern I."/>
            <person name="Morin E."/>
            <person name="Murat C."/>
            <person name="Nagy L.G."/>
            <person name="Nolan M."/>
            <person name="Ohm R.A."/>
            <person name="Patyshakuliyeva A."/>
            <person name="Rokas A."/>
            <person name="Ruiz-Duenas F.J."/>
            <person name="Sabat G."/>
            <person name="Salamov A."/>
            <person name="Samejima M."/>
            <person name="Schmutz J."/>
            <person name="Slot J.C."/>
            <person name="St John F."/>
            <person name="Stenlid J."/>
            <person name="Sun H."/>
            <person name="Sun S."/>
            <person name="Syed K."/>
            <person name="Tsang A."/>
            <person name="Wiebenga A."/>
            <person name="Young D."/>
            <person name="Pisabarro A."/>
            <person name="Eastwood D.C."/>
            <person name="Martin F."/>
            <person name="Cullen D."/>
            <person name="Grigoriev I.V."/>
            <person name="Hibbett D.S."/>
        </authorList>
    </citation>
    <scope>NUCLEOTIDE SEQUENCE [LARGE SCALE GENOMIC DNA]</scope>
    <source>
        <strain evidence="2 3">DJM-731 SS1</strain>
    </source>
</reference>